<organism evidence="1 2">
    <name type="scientific">Paraburkholderia sabiae</name>
    <dbReference type="NCBI Taxonomy" id="273251"/>
    <lineage>
        <taxon>Bacteria</taxon>
        <taxon>Pseudomonadati</taxon>
        <taxon>Pseudomonadota</taxon>
        <taxon>Betaproteobacteria</taxon>
        <taxon>Burkholderiales</taxon>
        <taxon>Burkholderiaceae</taxon>
        <taxon>Paraburkholderia</taxon>
    </lineage>
</organism>
<proteinExistence type="predicted"/>
<protein>
    <submittedName>
        <fullName evidence="1">Uncharacterized protein</fullName>
    </submittedName>
</protein>
<comment type="caution">
    <text evidence="1">The sequence shown here is derived from an EMBL/GenBank/DDBJ whole genome shotgun (WGS) entry which is preliminary data.</text>
</comment>
<accession>A0ABU9QB07</accession>
<dbReference type="Proteomes" id="UP001494588">
    <property type="component" value="Unassembled WGS sequence"/>
</dbReference>
<gene>
    <name evidence="1" type="ORF">V4C55_12830</name>
</gene>
<reference evidence="1 2" key="1">
    <citation type="submission" date="2024-01" db="EMBL/GenBank/DDBJ databases">
        <title>The diversity of rhizobia nodulating Mimosa spp. in eleven states of Brazil covering several biomes is determined by host plant, location, and edaphic factors.</title>
        <authorList>
            <person name="Rouws L."/>
            <person name="Barauna A."/>
            <person name="Beukes C."/>
            <person name="De Faria S.M."/>
            <person name="Gross E."/>
            <person name="Dos Reis Junior F.B."/>
            <person name="Simon M."/>
            <person name="Maluk M."/>
            <person name="Odee D.W."/>
            <person name="Kenicer G."/>
            <person name="Young J.P.W."/>
            <person name="Reis V.M."/>
            <person name="Zilli J."/>
            <person name="James E.K."/>
        </authorList>
    </citation>
    <scope>NUCLEOTIDE SEQUENCE [LARGE SCALE GENOMIC DNA]</scope>
    <source>
        <strain evidence="1 2">JPY77</strain>
    </source>
</reference>
<dbReference type="RefSeq" id="WP_201650401.1">
    <property type="nucleotide sequence ID" value="NZ_CAJHCS010000008.1"/>
</dbReference>
<sequence>MNNLSDGNFVTNTVGSGGLKNSVSIRFLFAAGKRMLRANLESRWFGGGQFNRGATWLKSVYCGTDSSLISLETLLKAYDDMPDVVKVTR</sequence>
<dbReference type="EMBL" id="JAZHGC010000009">
    <property type="protein sequence ID" value="MEM5286599.1"/>
    <property type="molecule type" value="Genomic_DNA"/>
</dbReference>
<evidence type="ECO:0000313" key="1">
    <source>
        <dbReference type="EMBL" id="MEM5286599.1"/>
    </source>
</evidence>
<evidence type="ECO:0000313" key="2">
    <source>
        <dbReference type="Proteomes" id="UP001494588"/>
    </source>
</evidence>
<keyword evidence="2" id="KW-1185">Reference proteome</keyword>
<name>A0ABU9QB07_9BURK</name>